<dbReference type="EC" id="3.1.3.18" evidence="1"/>
<dbReference type="InterPro" id="IPR023214">
    <property type="entry name" value="HAD_sf"/>
</dbReference>
<reference evidence="1 2" key="1">
    <citation type="submission" date="2018-01" db="EMBL/GenBank/DDBJ databases">
        <authorList>
            <person name="Gaut B.S."/>
            <person name="Morton B.R."/>
            <person name="Clegg M.T."/>
            <person name="Duvall M.R."/>
        </authorList>
    </citation>
    <scope>NUCLEOTIDE SEQUENCE [LARGE SCALE GENOMIC DNA]</scope>
    <source>
        <strain evidence="1">GP69</strain>
    </source>
</reference>
<accession>A0A2K4ZJ97</accession>
<dbReference type="PRINTS" id="PR00413">
    <property type="entry name" value="HADHALOGNASE"/>
</dbReference>
<protein>
    <submittedName>
        <fullName evidence="1">Phosphoglycolate phosphatase</fullName>
        <ecNumber evidence="1">3.1.3.18</ecNumber>
    </submittedName>
</protein>
<dbReference type="InterPro" id="IPR036412">
    <property type="entry name" value="HAD-like_sf"/>
</dbReference>
<dbReference type="GO" id="GO:0005829">
    <property type="term" value="C:cytosol"/>
    <property type="evidence" value="ECO:0007669"/>
    <property type="project" value="TreeGrafter"/>
</dbReference>
<keyword evidence="2" id="KW-1185">Reference proteome</keyword>
<dbReference type="NCBIfam" id="TIGR01549">
    <property type="entry name" value="HAD-SF-IA-v1"/>
    <property type="match status" value="1"/>
</dbReference>
<dbReference type="Pfam" id="PF13419">
    <property type="entry name" value="HAD_2"/>
    <property type="match status" value="1"/>
</dbReference>
<dbReference type="SFLD" id="SFLDG01129">
    <property type="entry name" value="C1.5:_HAD__Beta-PGM__Phosphata"/>
    <property type="match status" value="1"/>
</dbReference>
<dbReference type="EMBL" id="OFSM01000017">
    <property type="protein sequence ID" value="SOY30545.1"/>
    <property type="molecule type" value="Genomic_DNA"/>
</dbReference>
<dbReference type="GO" id="GO:0006281">
    <property type="term" value="P:DNA repair"/>
    <property type="evidence" value="ECO:0007669"/>
    <property type="project" value="TreeGrafter"/>
</dbReference>
<dbReference type="Gene3D" id="1.10.150.240">
    <property type="entry name" value="Putative phosphatase, domain 2"/>
    <property type="match status" value="1"/>
</dbReference>
<evidence type="ECO:0000313" key="2">
    <source>
        <dbReference type="Proteomes" id="UP000236311"/>
    </source>
</evidence>
<dbReference type="SFLD" id="SFLDG01135">
    <property type="entry name" value="C1.5.6:_HAD__Beta-PGM__Phospha"/>
    <property type="match status" value="1"/>
</dbReference>
<sequence length="218" mass="24359">MVKRAVIFDLDGTLSDSIHSIKYSGDRTMEQFGYGPFSVEQYKYFIGDGAANLVRRALAAGGDRELVHFEEAYALYREIFRENCMYRVRPYEGIPELLAALKAQEIKLAVLSNKPHAETVNVIETLFGKTCFDVIQGQKESVPIKPSPEGVFRILEKLGLTAADTLYLGDTATDMKTGKNAGIFTVGALWGFRERKELDEAGADAVIEYPLELLRYTD</sequence>
<dbReference type="GO" id="GO:0008967">
    <property type="term" value="F:phosphoglycolate phosphatase activity"/>
    <property type="evidence" value="ECO:0007669"/>
    <property type="project" value="UniProtKB-EC"/>
</dbReference>
<proteinExistence type="predicted"/>
<evidence type="ECO:0000313" key="1">
    <source>
        <dbReference type="EMBL" id="SOY30545.1"/>
    </source>
</evidence>
<dbReference type="Gene3D" id="3.40.50.1000">
    <property type="entry name" value="HAD superfamily/HAD-like"/>
    <property type="match status" value="1"/>
</dbReference>
<dbReference type="Proteomes" id="UP000236311">
    <property type="component" value="Unassembled WGS sequence"/>
</dbReference>
<dbReference type="InterPro" id="IPR006439">
    <property type="entry name" value="HAD-SF_hydro_IA"/>
</dbReference>
<dbReference type="PANTHER" id="PTHR43434:SF1">
    <property type="entry name" value="PHOSPHOGLYCOLATE PHOSPHATASE"/>
    <property type="match status" value="1"/>
</dbReference>
<keyword evidence="1" id="KW-0378">Hydrolase</keyword>
<dbReference type="InterPro" id="IPR023198">
    <property type="entry name" value="PGP-like_dom2"/>
</dbReference>
<dbReference type="InterPro" id="IPR050155">
    <property type="entry name" value="HAD-like_hydrolase_sf"/>
</dbReference>
<dbReference type="SFLD" id="SFLDS00003">
    <property type="entry name" value="Haloacid_Dehalogenase"/>
    <property type="match status" value="1"/>
</dbReference>
<dbReference type="InterPro" id="IPR041492">
    <property type="entry name" value="HAD_2"/>
</dbReference>
<gene>
    <name evidence="1" type="primary">gph_3</name>
    <name evidence="1" type="ORF">AMURIS_03276</name>
</gene>
<dbReference type="RefSeq" id="WP_242982487.1">
    <property type="nucleotide sequence ID" value="NZ_CANRXC010000057.1"/>
</dbReference>
<dbReference type="PANTHER" id="PTHR43434">
    <property type="entry name" value="PHOSPHOGLYCOLATE PHOSPHATASE"/>
    <property type="match status" value="1"/>
</dbReference>
<dbReference type="SUPFAM" id="SSF56784">
    <property type="entry name" value="HAD-like"/>
    <property type="match status" value="1"/>
</dbReference>
<organism evidence="1 2">
    <name type="scientific">Acetatifactor muris</name>
    <dbReference type="NCBI Taxonomy" id="879566"/>
    <lineage>
        <taxon>Bacteria</taxon>
        <taxon>Bacillati</taxon>
        <taxon>Bacillota</taxon>
        <taxon>Clostridia</taxon>
        <taxon>Lachnospirales</taxon>
        <taxon>Lachnospiraceae</taxon>
        <taxon>Acetatifactor</taxon>
    </lineage>
</organism>
<name>A0A2K4ZJ97_9FIRM</name>
<dbReference type="AlphaFoldDB" id="A0A2K4ZJ97"/>